<evidence type="ECO:0000313" key="2">
    <source>
        <dbReference type="EMBL" id="OWK45369.1"/>
    </source>
</evidence>
<dbReference type="OrthoDB" id="9781180at2"/>
<reference evidence="3" key="1">
    <citation type="submission" date="2017-06" db="EMBL/GenBank/DDBJ databases">
        <title>Genome analysis of Fimbriiglobus ruber SP5, the first member of the order Planctomycetales with confirmed chitinolytic capability.</title>
        <authorList>
            <person name="Ravin N.V."/>
            <person name="Rakitin A.L."/>
            <person name="Ivanova A.A."/>
            <person name="Beletsky A.V."/>
            <person name="Kulichevskaya I.S."/>
            <person name="Mardanov A.V."/>
            <person name="Dedysh S.N."/>
        </authorList>
    </citation>
    <scope>NUCLEOTIDE SEQUENCE [LARGE SCALE GENOMIC DNA]</scope>
    <source>
        <strain evidence="3">SP5</strain>
    </source>
</reference>
<dbReference type="RefSeq" id="WP_088253107.1">
    <property type="nucleotide sequence ID" value="NZ_NIDE01000002.1"/>
</dbReference>
<protein>
    <submittedName>
        <fullName evidence="2">Pyrimidine-ribonucleotide metabolism</fullName>
    </submittedName>
</protein>
<proteinExistence type="predicted"/>
<sequence>MSPAGPLSDSADPPRHGYRGATTPPPLLNRPRSLTVAISREAGSRGGSIAAAVGRLLGWQVFTQEILDFLAHDEAAGAEFLVDVPPAARQWADAETARLAQARELIPGSDMAAVARLIFILAARGDAVLVGRGAGFLLPAASTVHVRVVAPAAQRVAYMGQWLRMTDAEASAEIRARDDRRASFVTAVTDRDAADPAMYDLVLNSARLGMDVCAELIAQTVRAKQLPTDSAGGEAVASSADDLG</sequence>
<feature type="region of interest" description="Disordered" evidence="1">
    <location>
        <begin position="1"/>
        <end position="30"/>
    </location>
</feature>
<dbReference type="AlphaFoldDB" id="A0A225E777"/>
<dbReference type="Proteomes" id="UP000214646">
    <property type="component" value="Unassembled WGS sequence"/>
</dbReference>
<dbReference type="Gene3D" id="3.40.50.300">
    <property type="entry name" value="P-loop containing nucleotide triphosphate hydrolases"/>
    <property type="match status" value="1"/>
</dbReference>
<organism evidence="2 3">
    <name type="scientific">Fimbriiglobus ruber</name>
    <dbReference type="NCBI Taxonomy" id="1908690"/>
    <lineage>
        <taxon>Bacteria</taxon>
        <taxon>Pseudomonadati</taxon>
        <taxon>Planctomycetota</taxon>
        <taxon>Planctomycetia</taxon>
        <taxon>Gemmatales</taxon>
        <taxon>Gemmataceae</taxon>
        <taxon>Fimbriiglobus</taxon>
    </lineage>
</organism>
<evidence type="ECO:0000313" key="3">
    <source>
        <dbReference type="Proteomes" id="UP000214646"/>
    </source>
</evidence>
<accession>A0A225E777</accession>
<comment type="caution">
    <text evidence="2">The sequence shown here is derived from an EMBL/GenBank/DDBJ whole genome shotgun (WGS) entry which is preliminary data.</text>
</comment>
<name>A0A225E777_9BACT</name>
<dbReference type="InterPro" id="IPR027417">
    <property type="entry name" value="P-loop_NTPase"/>
</dbReference>
<evidence type="ECO:0000256" key="1">
    <source>
        <dbReference type="SAM" id="MobiDB-lite"/>
    </source>
</evidence>
<dbReference type="EMBL" id="NIDE01000002">
    <property type="protein sequence ID" value="OWK45369.1"/>
    <property type="molecule type" value="Genomic_DNA"/>
</dbReference>
<keyword evidence="3" id="KW-1185">Reference proteome</keyword>
<gene>
    <name evidence="2" type="ORF">FRUB_01700</name>
</gene>
<dbReference type="Pfam" id="PF13189">
    <property type="entry name" value="Cytidylate_kin2"/>
    <property type="match status" value="1"/>
</dbReference>